<accession>A0A5C3KCG7</accession>
<sequence>MARRLTLTFAVSQLLYFAQLARSLKPFRLLFPVLRSVGALAQTLALLRLLLSFAPLARSLKGLDIPSSSHCLTL</sequence>
<name>A0A5C3KCG7_COPMA</name>
<proteinExistence type="predicted"/>
<keyword evidence="2" id="KW-1185">Reference proteome</keyword>
<evidence type="ECO:0000313" key="1">
    <source>
        <dbReference type="EMBL" id="TFK17542.1"/>
    </source>
</evidence>
<dbReference type="Proteomes" id="UP000307440">
    <property type="component" value="Unassembled WGS sequence"/>
</dbReference>
<dbReference type="AlphaFoldDB" id="A0A5C3KCG7"/>
<organism evidence="1 2">
    <name type="scientific">Coprinopsis marcescibilis</name>
    <name type="common">Agaric fungus</name>
    <name type="synonym">Psathyrella marcescibilis</name>
    <dbReference type="NCBI Taxonomy" id="230819"/>
    <lineage>
        <taxon>Eukaryota</taxon>
        <taxon>Fungi</taxon>
        <taxon>Dikarya</taxon>
        <taxon>Basidiomycota</taxon>
        <taxon>Agaricomycotina</taxon>
        <taxon>Agaricomycetes</taxon>
        <taxon>Agaricomycetidae</taxon>
        <taxon>Agaricales</taxon>
        <taxon>Agaricineae</taxon>
        <taxon>Psathyrellaceae</taxon>
        <taxon>Coprinopsis</taxon>
    </lineage>
</organism>
<evidence type="ECO:0000313" key="2">
    <source>
        <dbReference type="Proteomes" id="UP000307440"/>
    </source>
</evidence>
<gene>
    <name evidence="1" type="ORF">FA15DRAFT_710695</name>
</gene>
<protein>
    <submittedName>
        <fullName evidence="1">Uncharacterized protein</fullName>
    </submittedName>
</protein>
<reference evidence="1 2" key="1">
    <citation type="journal article" date="2019" name="Nat. Ecol. Evol.">
        <title>Megaphylogeny resolves global patterns of mushroom evolution.</title>
        <authorList>
            <person name="Varga T."/>
            <person name="Krizsan K."/>
            <person name="Foldi C."/>
            <person name="Dima B."/>
            <person name="Sanchez-Garcia M."/>
            <person name="Sanchez-Ramirez S."/>
            <person name="Szollosi G.J."/>
            <person name="Szarkandi J.G."/>
            <person name="Papp V."/>
            <person name="Albert L."/>
            <person name="Andreopoulos W."/>
            <person name="Angelini C."/>
            <person name="Antonin V."/>
            <person name="Barry K.W."/>
            <person name="Bougher N.L."/>
            <person name="Buchanan P."/>
            <person name="Buyck B."/>
            <person name="Bense V."/>
            <person name="Catcheside P."/>
            <person name="Chovatia M."/>
            <person name="Cooper J."/>
            <person name="Damon W."/>
            <person name="Desjardin D."/>
            <person name="Finy P."/>
            <person name="Geml J."/>
            <person name="Haridas S."/>
            <person name="Hughes K."/>
            <person name="Justo A."/>
            <person name="Karasinski D."/>
            <person name="Kautmanova I."/>
            <person name="Kiss B."/>
            <person name="Kocsube S."/>
            <person name="Kotiranta H."/>
            <person name="LaButti K.M."/>
            <person name="Lechner B.E."/>
            <person name="Liimatainen K."/>
            <person name="Lipzen A."/>
            <person name="Lukacs Z."/>
            <person name="Mihaltcheva S."/>
            <person name="Morgado L.N."/>
            <person name="Niskanen T."/>
            <person name="Noordeloos M.E."/>
            <person name="Ohm R.A."/>
            <person name="Ortiz-Santana B."/>
            <person name="Ovrebo C."/>
            <person name="Racz N."/>
            <person name="Riley R."/>
            <person name="Savchenko A."/>
            <person name="Shiryaev A."/>
            <person name="Soop K."/>
            <person name="Spirin V."/>
            <person name="Szebenyi C."/>
            <person name="Tomsovsky M."/>
            <person name="Tulloss R.E."/>
            <person name="Uehling J."/>
            <person name="Grigoriev I.V."/>
            <person name="Vagvolgyi C."/>
            <person name="Papp T."/>
            <person name="Martin F.M."/>
            <person name="Miettinen O."/>
            <person name="Hibbett D.S."/>
            <person name="Nagy L.G."/>
        </authorList>
    </citation>
    <scope>NUCLEOTIDE SEQUENCE [LARGE SCALE GENOMIC DNA]</scope>
    <source>
        <strain evidence="1 2">CBS 121175</strain>
    </source>
</reference>
<dbReference type="EMBL" id="ML210494">
    <property type="protein sequence ID" value="TFK17542.1"/>
    <property type="molecule type" value="Genomic_DNA"/>
</dbReference>